<evidence type="ECO:0000313" key="1">
    <source>
        <dbReference type="EMBL" id="SHJ60101.1"/>
    </source>
</evidence>
<dbReference type="Proteomes" id="UP000183994">
    <property type="component" value="Unassembled WGS sequence"/>
</dbReference>
<dbReference type="AlphaFoldDB" id="A0A1M6KMC9"/>
<protein>
    <submittedName>
        <fullName evidence="1">Uncharacterized protein</fullName>
    </submittedName>
</protein>
<gene>
    <name evidence="1" type="ORF">SAMN02745216_01940</name>
</gene>
<dbReference type="OrthoDB" id="5459426at2"/>
<reference evidence="2" key="1">
    <citation type="submission" date="2016-11" db="EMBL/GenBank/DDBJ databases">
        <authorList>
            <person name="Varghese N."/>
            <person name="Submissions S."/>
        </authorList>
    </citation>
    <scope>NUCLEOTIDE SEQUENCE [LARGE SCALE GENOMIC DNA]</scope>
    <source>
        <strain evidence="2">DSM 16219</strain>
    </source>
</reference>
<proteinExistence type="predicted"/>
<evidence type="ECO:0000313" key="2">
    <source>
        <dbReference type="Proteomes" id="UP000183994"/>
    </source>
</evidence>
<name>A0A1M6KMC9_9BACT</name>
<keyword evidence="2" id="KW-1185">Reference proteome</keyword>
<sequence length="110" mass="12792">MKQYVIDQLRPNDYEALKSFMDENHGPAQMGGIYWIPVSEELLTPIQKEHTDCQPYCFALELDYTTLSAEFLVRTLGQVKCTCMGYADKRQREWMMDFVDATLERLGISI</sequence>
<dbReference type="EMBL" id="FQZU01000009">
    <property type="protein sequence ID" value="SHJ60101.1"/>
    <property type="molecule type" value="Genomic_DNA"/>
</dbReference>
<dbReference type="STRING" id="1121393.SAMN02745216_01940"/>
<accession>A0A1M6KMC9</accession>
<organism evidence="1 2">
    <name type="scientific">Desulfatibacillum alkenivorans DSM 16219</name>
    <dbReference type="NCBI Taxonomy" id="1121393"/>
    <lineage>
        <taxon>Bacteria</taxon>
        <taxon>Pseudomonadati</taxon>
        <taxon>Thermodesulfobacteriota</taxon>
        <taxon>Desulfobacteria</taxon>
        <taxon>Desulfobacterales</taxon>
        <taxon>Desulfatibacillaceae</taxon>
        <taxon>Desulfatibacillum</taxon>
    </lineage>
</organism>